<dbReference type="PROSITE" id="PS00211">
    <property type="entry name" value="ABC_TRANSPORTER_1"/>
    <property type="match status" value="1"/>
</dbReference>
<evidence type="ECO:0000256" key="1">
    <source>
        <dbReference type="ARBA" id="ARBA00022448"/>
    </source>
</evidence>
<dbReference type="Pfam" id="PF08352">
    <property type="entry name" value="oligo_HPY"/>
    <property type="match status" value="1"/>
</dbReference>
<evidence type="ECO:0000256" key="3">
    <source>
        <dbReference type="ARBA" id="ARBA00022840"/>
    </source>
</evidence>
<comment type="caution">
    <text evidence="5">The sequence shown here is derived from an EMBL/GenBank/DDBJ whole genome shotgun (WGS) entry which is preliminary data.</text>
</comment>
<dbReference type="InterPro" id="IPR017871">
    <property type="entry name" value="ABC_transporter-like_CS"/>
</dbReference>
<dbReference type="InterPro" id="IPR013563">
    <property type="entry name" value="Oligopep_ABC_C"/>
</dbReference>
<dbReference type="AlphaFoldDB" id="A0A4R3Z3R2"/>
<dbReference type="CDD" id="cd03257">
    <property type="entry name" value="ABC_NikE_OppD_transporters"/>
    <property type="match status" value="1"/>
</dbReference>
<dbReference type="GO" id="GO:0015833">
    <property type="term" value="P:peptide transport"/>
    <property type="evidence" value="ECO:0007669"/>
    <property type="project" value="InterPro"/>
</dbReference>
<dbReference type="SMART" id="SM00382">
    <property type="entry name" value="AAA"/>
    <property type="match status" value="1"/>
</dbReference>
<evidence type="ECO:0000256" key="2">
    <source>
        <dbReference type="ARBA" id="ARBA00022741"/>
    </source>
</evidence>
<proteinExistence type="predicted"/>
<dbReference type="Pfam" id="PF00005">
    <property type="entry name" value="ABC_tran"/>
    <property type="match status" value="1"/>
</dbReference>
<feature type="domain" description="ABC transporter" evidence="4">
    <location>
        <begin position="16"/>
        <end position="257"/>
    </location>
</feature>
<organism evidence="5 6">
    <name type="scientific">Biostraticola tofi</name>
    <dbReference type="NCBI Taxonomy" id="466109"/>
    <lineage>
        <taxon>Bacteria</taxon>
        <taxon>Pseudomonadati</taxon>
        <taxon>Pseudomonadota</taxon>
        <taxon>Gammaproteobacteria</taxon>
        <taxon>Enterobacterales</taxon>
        <taxon>Bruguierivoracaceae</taxon>
        <taxon>Biostraticola</taxon>
    </lineage>
</organism>
<keyword evidence="3 5" id="KW-0067">ATP-binding</keyword>
<dbReference type="RefSeq" id="WP_131864336.1">
    <property type="nucleotide sequence ID" value="NZ_SMCR01000002.1"/>
</dbReference>
<dbReference type="OrthoDB" id="9784450at2"/>
<accession>A0A4R3Z3R2</accession>
<sequence length="322" mass="35219">MNNTPLIEVNHLKHDFPIKDGLFGQTTGQVYAVDDVSFSIPAGSIFGLVGESGSGKTTVGRALLGLYSITEGSVRYRGRELVGLSRKQWHELRPKLQLVFQDPYSSLNPRIRVGDAIGEALLEHKLATPDTLRQRVTAIMQTCGLSASDYDRFPHQFSGGQRQRIGIARALILQPDFIVADEPISALDVSIQAQIINLFADLRDNFGVTFLFISHDLGVVEHLCDEVAVMYLGQIVERASRDVLFAGPRHPYTQALLAAVPTLAGGVPPLSTLARGEPANPAEPPSGCRFHPRCPKADSRCQREAPQLRAVGSDIFVRCHYA</sequence>
<name>A0A4R3Z3R2_9GAMM</name>
<protein>
    <submittedName>
        <fullName evidence="5">Peptide/nickel transport system ATP-binding protein</fullName>
    </submittedName>
</protein>
<evidence type="ECO:0000313" key="5">
    <source>
        <dbReference type="EMBL" id="TCV98943.1"/>
    </source>
</evidence>
<reference evidence="5 6" key="1">
    <citation type="submission" date="2019-03" db="EMBL/GenBank/DDBJ databases">
        <title>Genomic Encyclopedia of Type Strains, Phase IV (KMG-IV): sequencing the most valuable type-strain genomes for metagenomic binning, comparative biology and taxonomic classification.</title>
        <authorList>
            <person name="Goeker M."/>
        </authorList>
    </citation>
    <scope>NUCLEOTIDE SEQUENCE [LARGE SCALE GENOMIC DNA]</scope>
    <source>
        <strain evidence="5 6">DSM 19580</strain>
    </source>
</reference>
<dbReference type="InterPro" id="IPR050319">
    <property type="entry name" value="ABC_transp_ATP-bind"/>
</dbReference>
<dbReference type="Proteomes" id="UP000295719">
    <property type="component" value="Unassembled WGS sequence"/>
</dbReference>
<dbReference type="InterPro" id="IPR027417">
    <property type="entry name" value="P-loop_NTPase"/>
</dbReference>
<dbReference type="PROSITE" id="PS50893">
    <property type="entry name" value="ABC_TRANSPORTER_2"/>
    <property type="match status" value="1"/>
</dbReference>
<dbReference type="SUPFAM" id="SSF52540">
    <property type="entry name" value="P-loop containing nucleoside triphosphate hydrolases"/>
    <property type="match status" value="1"/>
</dbReference>
<keyword evidence="6" id="KW-1185">Reference proteome</keyword>
<dbReference type="GO" id="GO:0055085">
    <property type="term" value="P:transmembrane transport"/>
    <property type="evidence" value="ECO:0007669"/>
    <property type="project" value="UniProtKB-ARBA"/>
</dbReference>
<keyword evidence="1" id="KW-0813">Transport</keyword>
<dbReference type="GO" id="GO:0016887">
    <property type="term" value="F:ATP hydrolysis activity"/>
    <property type="evidence" value="ECO:0007669"/>
    <property type="project" value="InterPro"/>
</dbReference>
<dbReference type="GO" id="GO:0005524">
    <property type="term" value="F:ATP binding"/>
    <property type="evidence" value="ECO:0007669"/>
    <property type="project" value="UniProtKB-KW"/>
</dbReference>
<dbReference type="NCBIfam" id="TIGR01727">
    <property type="entry name" value="oligo_HPY"/>
    <property type="match status" value="1"/>
</dbReference>
<dbReference type="PANTHER" id="PTHR43776:SF8">
    <property type="entry name" value="ABC TRANSPORTER, ATP-BINDING PROTEIN"/>
    <property type="match status" value="1"/>
</dbReference>
<evidence type="ECO:0000259" key="4">
    <source>
        <dbReference type="PROSITE" id="PS50893"/>
    </source>
</evidence>
<dbReference type="FunFam" id="3.40.50.300:FF:000016">
    <property type="entry name" value="Oligopeptide ABC transporter ATP-binding component"/>
    <property type="match status" value="1"/>
</dbReference>
<keyword evidence="2" id="KW-0547">Nucleotide-binding</keyword>
<dbReference type="EMBL" id="SMCR01000002">
    <property type="protein sequence ID" value="TCV98943.1"/>
    <property type="molecule type" value="Genomic_DNA"/>
</dbReference>
<evidence type="ECO:0000313" key="6">
    <source>
        <dbReference type="Proteomes" id="UP000295719"/>
    </source>
</evidence>
<dbReference type="InterPro" id="IPR003593">
    <property type="entry name" value="AAA+_ATPase"/>
</dbReference>
<dbReference type="PANTHER" id="PTHR43776">
    <property type="entry name" value="TRANSPORT ATP-BINDING PROTEIN"/>
    <property type="match status" value="1"/>
</dbReference>
<dbReference type="Gene3D" id="3.40.50.300">
    <property type="entry name" value="P-loop containing nucleotide triphosphate hydrolases"/>
    <property type="match status" value="1"/>
</dbReference>
<gene>
    <name evidence="5" type="ORF">EDC52_102266</name>
</gene>
<dbReference type="InterPro" id="IPR003439">
    <property type="entry name" value="ABC_transporter-like_ATP-bd"/>
</dbReference>